<sequence>MALDDSLSFSIFRLVAMTVSIVGNSLILFVVFANRKIKRKGTNLLFAQLAFADLIIGIGTGIRGISAIVFNSQNVTEFSKGTCLILGSPTVLGIHLSQTTMMAIAVDRLLCIRYPFVYRNLDTGRFCLTRFLICLLWSLLGSFVPYIDYPGRDPVSVCSTGSSVPFWYAIYWTVFGTIFSLAIFLLYIVIYVLYKRSNLQRHVSSQHHIFITISIVLVFYAVLYFVPNVVIVITNLSTRSSTTYGHVALLIAVGSAANASVNVFIYGFKHPELRKELRHVVKISGNGFICSKRPLSANVAMTTTSKQFGEAT</sequence>
<evidence type="ECO:0000256" key="5">
    <source>
        <dbReference type="ARBA" id="ARBA00023040"/>
    </source>
</evidence>
<feature type="transmembrane region" description="Helical" evidence="10">
    <location>
        <begin position="127"/>
        <end position="147"/>
    </location>
</feature>
<comment type="subcellular location">
    <subcellularLocation>
        <location evidence="1">Cell membrane</location>
        <topology evidence="1">Multi-pass membrane protein</topology>
    </subcellularLocation>
</comment>
<dbReference type="GO" id="GO:0005886">
    <property type="term" value="C:plasma membrane"/>
    <property type="evidence" value="ECO:0007669"/>
    <property type="project" value="UniProtKB-SubCell"/>
</dbReference>
<feature type="domain" description="G-protein coupled receptors family 1 profile" evidence="11">
    <location>
        <begin position="23"/>
        <end position="266"/>
    </location>
</feature>
<evidence type="ECO:0000256" key="1">
    <source>
        <dbReference type="ARBA" id="ARBA00004651"/>
    </source>
</evidence>
<proteinExistence type="predicted"/>
<dbReference type="PANTHER" id="PTHR24246:SF27">
    <property type="entry name" value="ADENOSINE RECEPTOR, ISOFORM A"/>
    <property type="match status" value="1"/>
</dbReference>
<keyword evidence="4 10" id="KW-1133">Transmembrane helix</keyword>
<keyword evidence="8" id="KW-0325">Glycoprotein</keyword>
<keyword evidence="13" id="KW-1185">Reference proteome</keyword>
<dbReference type="Gene3D" id="1.20.1070.10">
    <property type="entry name" value="Rhodopsin 7-helix transmembrane proteins"/>
    <property type="match status" value="1"/>
</dbReference>
<dbReference type="CDD" id="cd00637">
    <property type="entry name" value="7tm_classA_rhodopsin-like"/>
    <property type="match status" value="1"/>
</dbReference>
<evidence type="ECO:0000256" key="10">
    <source>
        <dbReference type="SAM" id="Phobius"/>
    </source>
</evidence>
<dbReference type="InterPro" id="IPR019424">
    <property type="entry name" value="7TM_GPCR_Srsx"/>
</dbReference>
<dbReference type="InterPro" id="IPR000276">
    <property type="entry name" value="GPCR_Rhodpsn"/>
</dbReference>
<keyword evidence="9" id="KW-0807">Transducer</keyword>
<keyword evidence="2" id="KW-1003">Cell membrane</keyword>
<dbReference type="OrthoDB" id="5795716at2759"/>
<dbReference type="PRINTS" id="PR00237">
    <property type="entry name" value="GPCRRHODOPSN"/>
</dbReference>
<dbReference type="AlphaFoldDB" id="A0A4U5PA47"/>
<reference evidence="12 13" key="1">
    <citation type="journal article" date="2015" name="Genome Biol.">
        <title>Comparative genomics of Steinernema reveals deeply conserved gene regulatory networks.</title>
        <authorList>
            <person name="Dillman A.R."/>
            <person name="Macchietto M."/>
            <person name="Porter C.F."/>
            <person name="Rogers A."/>
            <person name="Williams B."/>
            <person name="Antoshechkin I."/>
            <person name="Lee M.M."/>
            <person name="Goodwin Z."/>
            <person name="Lu X."/>
            <person name="Lewis E.E."/>
            <person name="Goodrich-Blair H."/>
            <person name="Stock S.P."/>
            <person name="Adams B.J."/>
            <person name="Sternberg P.W."/>
            <person name="Mortazavi A."/>
        </authorList>
    </citation>
    <scope>NUCLEOTIDE SEQUENCE [LARGE SCALE GENOMIC DNA]</scope>
    <source>
        <strain evidence="12 13">ALL</strain>
    </source>
</reference>
<dbReference type="Proteomes" id="UP000298663">
    <property type="component" value="Unassembled WGS sequence"/>
</dbReference>
<dbReference type="Pfam" id="PF10320">
    <property type="entry name" value="7TM_GPCR_Srsx"/>
    <property type="match status" value="1"/>
</dbReference>
<dbReference type="EMBL" id="AZBU02000002">
    <property type="protein sequence ID" value="TKR93187.1"/>
    <property type="molecule type" value="Genomic_DNA"/>
</dbReference>
<accession>A0A4U5PA47</accession>
<feature type="transmembrane region" description="Helical" evidence="10">
    <location>
        <begin position="85"/>
        <end position="106"/>
    </location>
</feature>
<keyword evidence="3 10" id="KW-0812">Transmembrane</keyword>
<dbReference type="STRING" id="34508.A0A4U5PA47"/>
<evidence type="ECO:0000259" key="11">
    <source>
        <dbReference type="PROSITE" id="PS50262"/>
    </source>
</evidence>
<organism evidence="12 13">
    <name type="scientific">Steinernema carpocapsae</name>
    <name type="common">Entomopathogenic nematode</name>
    <dbReference type="NCBI Taxonomy" id="34508"/>
    <lineage>
        <taxon>Eukaryota</taxon>
        <taxon>Metazoa</taxon>
        <taxon>Ecdysozoa</taxon>
        <taxon>Nematoda</taxon>
        <taxon>Chromadorea</taxon>
        <taxon>Rhabditida</taxon>
        <taxon>Tylenchina</taxon>
        <taxon>Panagrolaimomorpha</taxon>
        <taxon>Strongyloidoidea</taxon>
        <taxon>Steinernematidae</taxon>
        <taxon>Steinernema</taxon>
    </lineage>
</organism>
<dbReference type="SUPFAM" id="SSF81321">
    <property type="entry name" value="Family A G protein-coupled receptor-like"/>
    <property type="match status" value="1"/>
</dbReference>
<evidence type="ECO:0000313" key="13">
    <source>
        <dbReference type="Proteomes" id="UP000298663"/>
    </source>
</evidence>
<feature type="transmembrane region" description="Helical" evidence="10">
    <location>
        <begin position="12"/>
        <end position="32"/>
    </location>
</feature>
<name>A0A4U5PA47_STECR</name>
<feature type="transmembrane region" description="Helical" evidence="10">
    <location>
        <begin position="206"/>
        <end position="226"/>
    </location>
</feature>
<protein>
    <recommendedName>
        <fullName evidence="11">G-protein coupled receptors family 1 profile domain-containing protein</fullName>
    </recommendedName>
</protein>
<evidence type="ECO:0000256" key="8">
    <source>
        <dbReference type="ARBA" id="ARBA00023180"/>
    </source>
</evidence>
<dbReference type="PANTHER" id="PTHR24246">
    <property type="entry name" value="OLFACTORY RECEPTOR AND ADENOSINE RECEPTOR"/>
    <property type="match status" value="1"/>
</dbReference>
<dbReference type="InterPro" id="IPR017452">
    <property type="entry name" value="GPCR_Rhodpsn_7TM"/>
</dbReference>
<evidence type="ECO:0000256" key="7">
    <source>
        <dbReference type="ARBA" id="ARBA00023170"/>
    </source>
</evidence>
<evidence type="ECO:0000313" key="12">
    <source>
        <dbReference type="EMBL" id="TKR93187.1"/>
    </source>
</evidence>
<dbReference type="SMART" id="SM01381">
    <property type="entry name" value="7TM_GPCR_Srsx"/>
    <property type="match status" value="1"/>
</dbReference>
<keyword evidence="5" id="KW-0297">G-protein coupled receptor</keyword>
<feature type="transmembrane region" description="Helical" evidence="10">
    <location>
        <begin position="44"/>
        <end position="65"/>
    </location>
</feature>
<keyword evidence="6 10" id="KW-0472">Membrane</keyword>
<evidence type="ECO:0000256" key="6">
    <source>
        <dbReference type="ARBA" id="ARBA00023136"/>
    </source>
</evidence>
<dbReference type="PROSITE" id="PS50262">
    <property type="entry name" value="G_PROTEIN_RECEP_F1_2"/>
    <property type="match status" value="1"/>
</dbReference>
<evidence type="ECO:0000256" key="2">
    <source>
        <dbReference type="ARBA" id="ARBA00022475"/>
    </source>
</evidence>
<evidence type="ECO:0000256" key="3">
    <source>
        <dbReference type="ARBA" id="ARBA00022692"/>
    </source>
</evidence>
<evidence type="ECO:0000256" key="4">
    <source>
        <dbReference type="ARBA" id="ARBA00022989"/>
    </source>
</evidence>
<reference evidence="12 13" key="2">
    <citation type="journal article" date="2019" name="G3 (Bethesda)">
        <title>Hybrid Assembly of the Genome of the Entomopathogenic Nematode Steinernema carpocapsae Identifies the X-Chromosome.</title>
        <authorList>
            <person name="Serra L."/>
            <person name="Macchietto M."/>
            <person name="Macias-Munoz A."/>
            <person name="McGill C.J."/>
            <person name="Rodriguez I.M."/>
            <person name="Rodriguez B."/>
            <person name="Murad R."/>
            <person name="Mortazavi A."/>
        </authorList>
    </citation>
    <scope>NUCLEOTIDE SEQUENCE [LARGE SCALE GENOMIC DNA]</scope>
    <source>
        <strain evidence="12 13">ALL</strain>
    </source>
</reference>
<feature type="transmembrane region" description="Helical" evidence="10">
    <location>
        <begin position="167"/>
        <end position="194"/>
    </location>
</feature>
<keyword evidence="7" id="KW-0675">Receptor</keyword>
<gene>
    <name evidence="12" type="ORF">L596_007688</name>
</gene>
<dbReference type="GO" id="GO:0004930">
    <property type="term" value="F:G protein-coupled receptor activity"/>
    <property type="evidence" value="ECO:0007669"/>
    <property type="project" value="UniProtKB-KW"/>
</dbReference>
<feature type="transmembrane region" description="Helical" evidence="10">
    <location>
        <begin position="246"/>
        <end position="268"/>
    </location>
</feature>
<evidence type="ECO:0000256" key="9">
    <source>
        <dbReference type="ARBA" id="ARBA00023224"/>
    </source>
</evidence>
<comment type="caution">
    <text evidence="12">The sequence shown here is derived from an EMBL/GenBank/DDBJ whole genome shotgun (WGS) entry which is preliminary data.</text>
</comment>